<evidence type="ECO:0000313" key="2">
    <source>
        <dbReference type="Proteomes" id="UP000186601"/>
    </source>
</evidence>
<organism evidence="1 2">
    <name type="scientific">Hermanssonia centrifuga</name>
    <dbReference type="NCBI Taxonomy" id="98765"/>
    <lineage>
        <taxon>Eukaryota</taxon>
        <taxon>Fungi</taxon>
        <taxon>Dikarya</taxon>
        <taxon>Basidiomycota</taxon>
        <taxon>Agaricomycotina</taxon>
        <taxon>Agaricomycetes</taxon>
        <taxon>Polyporales</taxon>
        <taxon>Meruliaceae</taxon>
        <taxon>Hermanssonia</taxon>
    </lineage>
</organism>
<reference evidence="1 2" key="1">
    <citation type="submission" date="2018-02" db="EMBL/GenBank/DDBJ databases">
        <title>Genome sequence of the basidiomycete white-rot fungus Phlebia centrifuga.</title>
        <authorList>
            <person name="Granchi Z."/>
            <person name="Peng M."/>
            <person name="de Vries R.P."/>
            <person name="Hilden K."/>
            <person name="Makela M.R."/>
            <person name="Grigoriev I."/>
            <person name="Riley R."/>
        </authorList>
    </citation>
    <scope>NUCLEOTIDE SEQUENCE [LARGE SCALE GENOMIC DNA]</scope>
    <source>
        <strain evidence="1 2">FBCC195</strain>
    </source>
</reference>
<proteinExistence type="predicted"/>
<gene>
    <name evidence="1" type="ORF">PHLCEN_2v6320</name>
</gene>
<evidence type="ECO:0000313" key="1">
    <source>
        <dbReference type="EMBL" id="PSR81638.1"/>
    </source>
</evidence>
<accession>A0A2R6NZT7</accession>
<sequence length="58" mass="6370">MAHKDAKPDDVATNKLRNPPIGVFPRICAKGQHIGTQKTTPNFDRFPLEISVVLSVIS</sequence>
<name>A0A2R6NZT7_9APHY</name>
<dbReference type="AlphaFoldDB" id="A0A2R6NZT7"/>
<dbReference type="Proteomes" id="UP000186601">
    <property type="component" value="Unassembled WGS sequence"/>
</dbReference>
<dbReference type="EMBL" id="MLYV02000612">
    <property type="protein sequence ID" value="PSR81638.1"/>
    <property type="molecule type" value="Genomic_DNA"/>
</dbReference>
<keyword evidence="2" id="KW-1185">Reference proteome</keyword>
<comment type="caution">
    <text evidence="1">The sequence shown here is derived from an EMBL/GenBank/DDBJ whole genome shotgun (WGS) entry which is preliminary data.</text>
</comment>
<protein>
    <submittedName>
        <fullName evidence="1">Uncharacterized protein</fullName>
    </submittedName>
</protein>